<dbReference type="Pfam" id="PF12780">
    <property type="entry name" value="AAA_8"/>
    <property type="match status" value="1"/>
</dbReference>
<dbReference type="Gene3D" id="1.20.140.100">
    <property type="entry name" value="Dynein heavy chain, N-terminal domain 2"/>
    <property type="match status" value="1"/>
</dbReference>
<evidence type="ECO:0000259" key="21">
    <source>
        <dbReference type="Pfam" id="PF12781"/>
    </source>
</evidence>
<dbReference type="GO" id="GO:0005524">
    <property type="term" value="F:ATP binding"/>
    <property type="evidence" value="ECO:0007669"/>
    <property type="project" value="UniProtKB-KW"/>
</dbReference>
<dbReference type="InterPro" id="IPR056759">
    <property type="entry name" value="DYH2-5-8_CC"/>
</dbReference>
<keyword evidence="13" id="KW-0966">Cell projection</keyword>
<evidence type="ECO:0000256" key="7">
    <source>
        <dbReference type="ARBA" id="ARBA00022840"/>
    </source>
</evidence>
<feature type="domain" description="Dynein heavy chain region D6 P-loop" evidence="15">
    <location>
        <begin position="3994"/>
        <end position="4103"/>
    </location>
</feature>
<dbReference type="GO" id="GO:0051959">
    <property type="term" value="F:dynein light intermediate chain binding"/>
    <property type="evidence" value="ECO:0007669"/>
    <property type="project" value="InterPro"/>
</dbReference>
<evidence type="ECO:0000256" key="9">
    <source>
        <dbReference type="ARBA" id="ARBA00023054"/>
    </source>
</evidence>
<dbReference type="InterPro" id="IPR024317">
    <property type="entry name" value="Dynein_heavy_chain_D4_dom"/>
</dbReference>
<evidence type="ECO:0000259" key="20">
    <source>
        <dbReference type="Pfam" id="PF12780"/>
    </source>
</evidence>
<dbReference type="FunFam" id="1.20.140.100:FF:000003">
    <property type="entry name" value="Dynein, axonemal, heavy chain 5"/>
    <property type="match status" value="1"/>
</dbReference>
<organism evidence="27 28">
    <name type="scientific">Pinctada imbricata</name>
    <name type="common">Atlantic pearl-oyster</name>
    <name type="synonym">Pinctada martensii</name>
    <dbReference type="NCBI Taxonomy" id="66713"/>
    <lineage>
        <taxon>Eukaryota</taxon>
        <taxon>Metazoa</taxon>
        <taxon>Spiralia</taxon>
        <taxon>Lophotrochozoa</taxon>
        <taxon>Mollusca</taxon>
        <taxon>Bivalvia</taxon>
        <taxon>Autobranchia</taxon>
        <taxon>Pteriomorphia</taxon>
        <taxon>Pterioida</taxon>
        <taxon>Pterioidea</taxon>
        <taxon>Pteriidae</taxon>
        <taxon>Pinctada</taxon>
    </lineage>
</organism>
<dbReference type="GO" id="GO:0005874">
    <property type="term" value="C:microtubule"/>
    <property type="evidence" value="ECO:0007669"/>
    <property type="project" value="UniProtKB-KW"/>
</dbReference>
<dbReference type="InterPro" id="IPR004273">
    <property type="entry name" value="Dynein_heavy_D6_P-loop"/>
</dbReference>
<dbReference type="Pfam" id="PF12781">
    <property type="entry name" value="AAA_9"/>
    <property type="match status" value="1"/>
</dbReference>
<proteinExistence type="inferred from homology"/>
<dbReference type="Gene3D" id="3.20.180.20">
    <property type="entry name" value="Dynein heavy chain, N-terminal domain 2"/>
    <property type="match status" value="1"/>
</dbReference>
<dbReference type="InterPro" id="IPR042219">
    <property type="entry name" value="AAA_lid_11_sf"/>
</dbReference>
<keyword evidence="8" id="KW-0243">Dynein</keyword>
<dbReference type="Gene3D" id="1.20.58.1120">
    <property type="match status" value="1"/>
</dbReference>
<dbReference type="FunFam" id="3.40.50.300:FF:002141">
    <property type="entry name" value="Dynein heavy chain"/>
    <property type="match status" value="1"/>
</dbReference>
<reference evidence="27" key="1">
    <citation type="submission" date="2019-08" db="EMBL/GenBank/DDBJ databases">
        <title>The improved chromosome-level genome for the pearl oyster Pinctada fucata martensii using PacBio sequencing and Hi-C.</title>
        <authorList>
            <person name="Zheng Z."/>
        </authorList>
    </citation>
    <scope>NUCLEOTIDE SEQUENCE</scope>
    <source>
        <strain evidence="27">ZZ-2019</strain>
        <tissue evidence="27">Adductor muscle</tissue>
    </source>
</reference>
<dbReference type="FunFam" id="1.20.920.20:FF:000004">
    <property type="entry name" value="Dynein axonemal heavy chain 5"/>
    <property type="match status" value="1"/>
</dbReference>
<feature type="domain" description="Dynein heavy chain 3 AAA+ lid" evidence="23">
    <location>
        <begin position="2726"/>
        <end position="2807"/>
    </location>
</feature>
<feature type="domain" description="Dynein axonemal heavy chain 2/5/8 coiled-coil" evidence="26">
    <location>
        <begin position="1178"/>
        <end position="1274"/>
    </location>
</feature>
<feature type="domain" description="Dynein heavy chain AAA 5 extension" evidence="22">
    <location>
        <begin position="2382"/>
        <end position="2500"/>
    </location>
</feature>
<protein>
    <submittedName>
        <fullName evidence="27">Uncharacterized protein</fullName>
    </submittedName>
</protein>
<evidence type="ECO:0000313" key="27">
    <source>
        <dbReference type="EMBL" id="KAK3107453.1"/>
    </source>
</evidence>
<dbReference type="GO" id="GO:0008569">
    <property type="term" value="F:minus-end-directed microtubule motor activity"/>
    <property type="evidence" value="ECO:0007669"/>
    <property type="project" value="InterPro"/>
</dbReference>
<dbReference type="InterPro" id="IPR027417">
    <property type="entry name" value="P-loop_NTPase"/>
</dbReference>
<keyword evidence="9 14" id="KW-0175">Coiled coil</keyword>
<dbReference type="InterPro" id="IPR043160">
    <property type="entry name" value="Dynein_C_barrel"/>
</dbReference>
<gene>
    <name evidence="27" type="ORF">FSP39_014945</name>
</gene>
<feature type="domain" description="Dynein heavy chain hydrolytic ATP-binding dynein motor region" evidence="18">
    <location>
        <begin position="1900"/>
        <end position="2227"/>
    </location>
</feature>
<evidence type="ECO:0000256" key="4">
    <source>
        <dbReference type="ARBA" id="ARBA00022701"/>
    </source>
</evidence>
<evidence type="ECO:0000256" key="1">
    <source>
        <dbReference type="ARBA" id="ARBA00004430"/>
    </source>
</evidence>
<dbReference type="Gene3D" id="1.20.920.30">
    <property type="match status" value="1"/>
</dbReference>
<dbReference type="FunFam" id="3.40.50.300:FF:000543">
    <property type="entry name" value="Dynein axonemal heavy chain 5"/>
    <property type="match status" value="1"/>
</dbReference>
<feature type="domain" description="Dynein heavy chain tail" evidence="16">
    <location>
        <begin position="236"/>
        <end position="790"/>
    </location>
</feature>
<dbReference type="InterPro" id="IPR042222">
    <property type="entry name" value="Dynein_2_N"/>
</dbReference>
<dbReference type="GO" id="GO:0045505">
    <property type="term" value="F:dynein intermediate chain binding"/>
    <property type="evidence" value="ECO:0007669"/>
    <property type="project" value="InterPro"/>
</dbReference>
<evidence type="ECO:0000256" key="6">
    <source>
        <dbReference type="ARBA" id="ARBA00022741"/>
    </source>
</evidence>
<dbReference type="Gene3D" id="6.10.140.1060">
    <property type="match status" value="1"/>
</dbReference>
<feature type="domain" description="Dynein heavy chain coiled coil stalk" evidence="19">
    <location>
        <begin position="3155"/>
        <end position="3498"/>
    </location>
</feature>
<dbReference type="Pfam" id="PF17857">
    <property type="entry name" value="AAA_lid_1"/>
    <property type="match status" value="1"/>
</dbReference>
<keyword evidence="5" id="KW-0677">Repeat</keyword>
<dbReference type="Pfam" id="PF12777">
    <property type="entry name" value="MT"/>
    <property type="match status" value="1"/>
</dbReference>
<dbReference type="FunFam" id="3.10.490.20:FF:000003">
    <property type="entry name" value="Dynein heavy chain 5, axonemal"/>
    <property type="match status" value="1"/>
</dbReference>
<dbReference type="InterPro" id="IPR035699">
    <property type="entry name" value="AAA_6"/>
</dbReference>
<keyword evidence="11" id="KW-0505">Motor protein</keyword>
<dbReference type="FunFam" id="3.40.50.300:FF:000320">
    <property type="entry name" value="Dynein, axonemal, heavy chain 5"/>
    <property type="match status" value="1"/>
</dbReference>
<name>A0AA88YKL8_PINIB</name>
<dbReference type="FunFam" id="1.20.920.30:FF:000004">
    <property type="entry name" value="Dynein axonemal heavy chain 5"/>
    <property type="match status" value="1"/>
</dbReference>
<dbReference type="GO" id="GO:0097729">
    <property type="term" value="C:9+2 motile cilium"/>
    <property type="evidence" value="ECO:0007669"/>
    <property type="project" value="UniProtKB-ARBA"/>
</dbReference>
<keyword evidence="3" id="KW-0963">Cytoplasm</keyword>
<dbReference type="FunFam" id="1.10.8.1220:FF:000001">
    <property type="entry name" value="Dynein axonemal heavy chain 5"/>
    <property type="match status" value="1"/>
</dbReference>
<dbReference type="InterPro" id="IPR013594">
    <property type="entry name" value="Dynein_heavy_tail"/>
</dbReference>
<evidence type="ECO:0000313" key="28">
    <source>
        <dbReference type="Proteomes" id="UP001186944"/>
    </source>
</evidence>
<feature type="domain" description="Dynein heavy chain linker" evidence="17">
    <location>
        <begin position="1361"/>
        <end position="1765"/>
    </location>
</feature>
<evidence type="ECO:0000256" key="12">
    <source>
        <dbReference type="ARBA" id="ARBA00023212"/>
    </source>
</evidence>
<dbReference type="FunFam" id="3.40.50.300:FF:000049">
    <property type="entry name" value="Dynein, axonemal, heavy chain 5"/>
    <property type="match status" value="1"/>
</dbReference>
<evidence type="ECO:0000256" key="2">
    <source>
        <dbReference type="ARBA" id="ARBA00008887"/>
    </source>
</evidence>
<evidence type="ECO:0000256" key="14">
    <source>
        <dbReference type="SAM" id="Coils"/>
    </source>
</evidence>
<evidence type="ECO:0000256" key="10">
    <source>
        <dbReference type="ARBA" id="ARBA00023069"/>
    </source>
</evidence>
<dbReference type="Pfam" id="PF18199">
    <property type="entry name" value="Dynein_C"/>
    <property type="match status" value="1"/>
</dbReference>
<comment type="caution">
    <text evidence="27">The sequence shown here is derived from an EMBL/GenBank/DDBJ whole genome shotgun (WGS) entry which is preliminary data.</text>
</comment>
<dbReference type="InterPro" id="IPR013602">
    <property type="entry name" value="Dynein_heavy_linker"/>
</dbReference>
<dbReference type="Pfam" id="PF18198">
    <property type="entry name" value="AAA_lid_11"/>
    <property type="match status" value="1"/>
</dbReference>
<dbReference type="FunFam" id="1.10.8.720:FF:000004">
    <property type="entry name" value="Dynein heavy chain 5, axonemal"/>
    <property type="match status" value="1"/>
</dbReference>
<dbReference type="EMBL" id="VSWD01000002">
    <property type="protein sequence ID" value="KAK3107453.1"/>
    <property type="molecule type" value="Genomic_DNA"/>
</dbReference>
<dbReference type="InterPro" id="IPR041589">
    <property type="entry name" value="DNAH3_AAA_lid_1"/>
</dbReference>
<feature type="domain" description="Dynein heavy chain AAA module D4" evidence="20">
    <location>
        <begin position="2879"/>
        <end position="3141"/>
    </location>
</feature>
<evidence type="ECO:0000256" key="8">
    <source>
        <dbReference type="ARBA" id="ARBA00023017"/>
    </source>
</evidence>
<feature type="domain" description="Dynein heavy chain ATP-binding dynein motor region" evidence="21">
    <location>
        <begin position="3528"/>
        <end position="3748"/>
    </location>
</feature>
<dbReference type="InterPro" id="IPR024743">
    <property type="entry name" value="Dynein_HC_stalk"/>
</dbReference>
<dbReference type="Gene3D" id="3.10.490.20">
    <property type="match status" value="1"/>
</dbReference>
<dbReference type="FunFam" id="3.40.50.300:FF:000044">
    <property type="entry name" value="Dynein heavy chain 5, axonemal"/>
    <property type="match status" value="1"/>
</dbReference>
<dbReference type="InterPro" id="IPR035706">
    <property type="entry name" value="AAA_9"/>
</dbReference>
<dbReference type="GO" id="GO:0007018">
    <property type="term" value="P:microtubule-based movement"/>
    <property type="evidence" value="ECO:0007669"/>
    <property type="project" value="InterPro"/>
</dbReference>
<evidence type="ECO:0000259" key="17">
    <source>
        <dbReference type="Pfam" id="PF08393"/>
    </source>
</evidence>
<keyword evidence="7" id="KW-0067">ATP-binding</keyword>
<dbReference type="Pfam" id="PF25007">
    <property type="entry name" value="DYH2-5-8_CC"/>
    <property type="match status" value="1"/>
</dbReference>
<dbReference type="InterPro" id="IPR041658">
    <property type="entry name" value="AAA_lid_11"/>
</dbReference>
<dbReference type="Proteomes" id="UP001186944">
    <property type="component" value="Unassembled WGS sequence"/>
</dbReference>
<evidence type="ECO:0000256" key="13">
    <source>
        <dbReference type="ARBA" id="ARBA00023273"/>
    </source>
</evidence>
<sequence length="4580" mass="522970">QQKAKDAREVRRICLTATHKYLFQVVSFHIGIDVGAVEEFVLDSERNMQLLSSFLDQNGGSRSVKFYYQESIMPGVDECGRVISGVPKGSKIKRVFVTSGMGEGLHGTCVFFIRTKMDCNITSKNIENEVFYGILDMAQENSILSAFESLMSKVYKPAMHGMKRWGDLEESPQGRKTKRQFLDNLDSFIQYIRGANANLGLGVRLASNTSDKINLQEVTTVSDCIQLAANLDVVGDLEDLANTWCKQIEQILAESDQMRKEADDTGPIAELEHWRQRMAKFNALLEQIKSHDCRMVINIINIAKSKVLKRWKELDKRITDSANEAKDNVKFLYTLEKYCEPLYRCDPVSMIDCLPGLINAIRMIHSISLYYNTSERMTSLFIKVTNQMVTACKNYITSDGLTRIWDLPREPLVTKLQNCVNLYKNYQSTFQKTKQKIEDTPGERPFEFSEMYIFGKFETFCKRLDKIITLMNYIGAFSTLSETKIEGIDPYAARFNQIYASIKKKPYDILDQRKIDFDNDFDDFLRQMADLEVSIQNFMDSSFQKLSSSLQALNLLTRFEKLSISRLNIETKYASILGQFAEEMEDIKKIYMRLKDDPPLPRNMPPVTGKIMWVRQLALKIQEPMMIFAKHKTCLQSDDAKRIIRNYNKLARVLMEYEVLYHLAWVKSVEVATKYLQVPVLVKVPTQQNQNGVLLVNFDSYIYEVIKEAEYMMKMELEIPEAARVLVHARDRLKSHNAKIQLLLDENNAIRSDIPPIFLALLGPSLKKVDVAIRPGLTSHTWTSLSLPTYFSNVKEALDELRIVVKQVNDIKMTRIDNQLKEISETMLCDLPEKTPWTVEEFLQKMEVYTETVAVDINKMSQVVEDGVKELIRIFMHKSQCEETNGGSTIAEGEEDITELSSELTTQSVTTEGSEMTSIEEIEVTEEQQIKEACEELREHFNHRLVESILKATRHSLDIMRRRFFSGGFITSQLEIASKVVMSGLGVSKQVMQPGLEEIQAALNKATQLVLEVSKHVFQWGQDREKHYSKGKEPKGHSFTAVGTLPGLEYGQQFRLPETPIKNYYKSIADNKDVSKYVMMMSSALGTLKADIQEALQRYSDYSFLWEKDRQEAVTEFISTEPILSEFKAKVAMFKKLEDNIDDIQTSEIVGPIELFTEPLKLALRVEIKAWKLLFGKELNSQYKEKMIGVLDFIDDYSKRLARPIRDLQDVREAMGALTNIREKQISLDMLLGPIEESYAMLQDFEVVTRKEETDMVDSLRYSYQKLLSSANKIQDELVKLQPGFKSELLTSVEVFHKDVGDYVSNYDTEGPMCEGISPMEANERLQIFQGQFDELFNKYGIYSAGEQLFGLTVTDYPQLMRIKKELGLLQKLYGLYSNVMTVINGYFDILWTEVDIEKINSELSDMQNRCRRLPKALKEWQAFLDLKKKIDDFSESCPLLELMSNKAMKDRHWDRIAKLTGHTFDLDSENFMLRDIMKAPLLKYKEDIEDVCISAVKEKDIEAKLSQVVADWNGRILSFANFKTRGELLLKGGETSEIVTFLEDSLMILGSLMSNRYNAPFKKTIQEWVAKLSNTTDILENWLIVQNLWVYLEAVFVGGDIAKQLPQEAKRFSNIDKSWVKIMQRAHEVPNVVQCCVGDETLGQLLPHLLEQLELCQKSLTGYLEKKRLVFPRFFFISDPALLEILGQASDSHTIQAHLLGVFENVNEVEFHEKDYDRILSVISREGEKIMLENQIQAKGNVEVWLGDLLREQQKSLHGVIRDAWRAINQQEFELMGFLANYPAQVGLLGIQMIWTKDAEFALQHARGDKKIMPTTNQRFLDMLNRLIEQTTHDLTKFERVRYETLVTIHVHQRDIFDDLTRMHIKSPTDFEWLKQARFYFKDDTDQCIVQITDVDFIYQNEFLGCTDRLVITPLTDRCYITLAQALGMSMGGAPAGPAGTGKTETTKDMGKALGKYVVVFNCSDQMDFRGLGRIYKGLAQSGSWGCFDEFNRIELPVLSVAAQQIYIVLTAKKDRKREFVFTDGDIVDLNPEFGLFITMNPGYAGRQELPENLKVQFRTVAMMVPDRQIIMRVKLASCGFQENVILAQKFYTLYKLCEEQLSKQVHYDFGLRNILSVLRTLGANKRARPNDTESTIVMRVLRDMNLSKLVDEDEPLFLSLISDLFPGITLDSATYAELQVAIGNQVGNAGLINHPAWNLKLVQLFETQRVRHGMMTLGPSGAGKTCCIHVLMKAMADCGAPHREMRMNPKAITAPQMFGRLDVATNDWTDGIFSTLWRRTLKAKKGENIWIVLDGPVDAIWIENLNSVLDDNKTLTLANGDRIPMAPACKIVFEVHNIDNASPATVSRNGMVYMSSSALDWRPILQGWLLTRNPQESELLLNLFDKCFDDLFNYVNLTLLPKMVTLQCNQIRQACDLLEGLIPKKDDKGSLTSSHLEKLFIFAIMWSLGALLELDDRAKMEEFMQNHESALDLPPIQEGETIFEYVVDDNGNWEHWMNRVEEYIYPADSVPEFSTILVPNVDNVRTNFLIDTIAKQHKAVLLIGEQGTAKTVMIKGSMAQYDPERHLSKSFNFSSASTPMMFQRTIESYVDKRMGSTFGPPGGKRMTVFIDDINMPIINEWGDQVTNEITRQMMEMHGMYSLDKPGDFISIVDVQFIGAMIHPGGGRNDIPERLKRQFCIFNCTLPSNNSIDKIFGIIGCGYFCSSRFNPPVCDMVKLLVPASRILWQFTKIKMLPTPAKFHYIFNLRDLSRIWEGMLKINGEECQDDLTVLALFKHECTRVIADRFTNDDDKAWFIKTLNKVILEHVDETLGTQCIEEPYFVDFLREAPEPTGEEADDAVLEAPKIYELIPSYEELNEKLITYMDQYNELVRGGHMDLVFFKDAMVHLIKISRIIGTPRGSALLVGVGGSGKQSLTRLASFIAGYKIFQITLSRTYNVSNLMDDLKYLYRVAGGEGKGITFIFTDNEIKDEAFLEYLNNVLSSGEVSNLFARDELDEITQELISVMKKEKPRCPPTQENLYDYFISRARNNLHTVLCFSPVGEKFRTRALKFPGLISGCTMDWFSRWPRDALIAVAGHFLNNYNIVCSKDTKQQIINSMGVVHDGVALCCVEYFQRYRRQTHVTPKSYLSFLDGYKTLYGQKHSEIDEMAGRMNTGLEKLVEASASVDLLSKELAVKEKELAVANRKADKVLAEVTVSAQAAEKVKSEVQKVKDRAQKIVDEINVEKEYAEGKLEAARPALKEAEMALQTIKPGDIATVKKLGKPPHLIMRIMDCALILFQKNLNKVEQDPERPCPKPSWGESLKLMSGSGFLNSLTTFPKDSINEETVELLQPYLSMEDYTFENAKKVCGNVAGLLSWTTAMAFFYGINKEVLPLKANLAKQEARLQVASKELSGAQAQLDEKQAELDIVQATFDAAMLEKQNLLEDAESCRRRMQAASALIGGLAGEKIRWTEQSKQFKSQIDRLVGDVLMCTGFLSYSGPFNQEFRNKLLENWEKELYQRRIPFTQHLNLIAMLVDNATIGEWNIQGLPNDELSVQNGIITTKATRYPLLIDPQGQGKAWIKNREKDHDLQVTSLNHKYFRTHLEDALSLGRPLLIEDVEEVLDPALDNVLEKNFIKSGSTFKVKVGDKECDIMKGFYLYITTKLANPAYTPEVSARTSIIDFTVTMKGLEDQLLGLVILKEKSELEADRAKLMLDVTTNKRKMQELEDNLLYKLTSTKGSLVDDESLIQVLSNTKVTAAEVSEKLTVAAETEIKINEAREEFRPVATRGSILYFLICDMSMVNCMYQTSLKQFLGLFDISMDRSEKSPVTTKRIANIIEFLTFEVFRYTCRGLYESHKFLFTLLLTLKIDIQNKKVRHEEFQTFIKGGAALDLNAVTPKPSKWISDMTWLNLVQLSALGQFSEILNQVARNEKMWKSWFDTDAPEEEQIPDGYSTSLDAFRKLLLIRSWCPDRTIPQARKYIADSMGARYAESVILNLEATWGESDTRTPLICLLSMGSDPTNQIESLAKKVQLDFRAISMGQGQEVHARKLISQFMNTGGWALLQNCHLGLDYMLELLDTLIETQQMHDQFRVWITTEVHQGFPISLLQSSIKFTNEPPQGIKAGLKRTYAGITQDFLDVSNMTQWKPMLYAVSFLHTVVQERRKFGPLGWNIPYEFNSSDWTASVQFVQNHLDDIDPKKGISWTTVRYMLGEVQYGGRVTDDYDKRLLNTFGRAWFGDFMFATTFAFYTGYKIPHVKTIEESMGFIEALPLVDSPEAFGLHPNADITYQTNLSSSILDTIMSIQPKDSGGGSGETRESVVYKLASDMLSKLPDDYIPHEVKDRLKKYGNLQPLNIFLKQEIDRMQRVIFTVRNTLTDLRLAIDGTIIMSENLRDALDNMFDAKVPNLWRRISWESSTLGFWFTELLERNEQFHSWVFVGRPEYFWMTGFFNPQGFLTAMRQEVTRAHKGWALDSVTLHNEVIKAFKEDITRTSAGNEGVYVYGLYLDGAGWDRRNCRLCEPPPKVLFTPMPVVHMFAINSTAPKDPRLYQCPIYKKPHRTDLTYITFIVLKTNQNPDHWILRGVAALCDIK</sequence>
<comment type="similarity">
    <text evidence="2">Belongs to the dynein heavy chain family.</text>
</comment>
<dbReference type="FunFam" id="1.10.8.710:FF:000003">
    <property type="entry name" value="Dynein axonemal heavy chain 5"/>
    <property type="match status" value="1"/>
</dbReference>
<keyword evidence="12" id="KW-0206">Cytoskeleton</keyword>
<dbReference type="FunFam" id="3.20.180.20:FF:000001">
    <property type="entry name" value="Dynein axonemal heavy chain 5"/>
    <property type="match status" value="1"/>
</dbReference>
<evidence type="ECO:0000259" key="19">
    <source>
        <dbReference type="Pfam" id="PF12777"/>
    </source>
</evidence>
<dbReference type="Pfam" id="PF17852">
    <property type="entry name" value="Dynein_AAA_lid"/>
    <property type="match status" value="1"/>
</dbReference>
<dbReference type="InterPro" id="IPR026983">
    <property type="entry name" value="DHC"/>
</dbReference>
<evidence type="ECO:0000259" key="26">
    <source>
        <dbReference type="Pfam" id="PF25007"/>
    </source>
</evidence>
<evidence type="ECO:0000256" key="3">
    <source>
        <dbReference type="ARBA" id="ARBA00022490"/>
    </source>
</evidence>
<dbReference type="Gene3D" id="1.10.287.2620">
    <property type="match status" value="1"/>
</dbReference>
<feature type="coiled-coil region" evidence="14">
    <location>
        <begin position="3170"/>
        <end position="3225"/>
    </location>
</feature>
<dbReference type="Gene3D" id="1.10.8.1220">
    <property type="match status" value="1"/>
</dbReference>
<dbReference type="Gene3D" id="1.20.920.20">
    <property type="match status" value="1"/>
</dbReference>
<keyword evidence="28" id="KW-1185">Reference proteome</keyword>
<keyword evidence="6" id="KW-0547">Nucleotide-binding</keyword>
<dbReference type="Pfam" id="PF08385">
    <property type="entry name" value="DHC_N1"/>
    <property type="match status" value="1"/>
</dbReference>
<feature type="coiled-coil region" evidence="14">
    <location>
        <begin position="3383"/>
        <end position="3445"/>
    </location>
</feature>
<dbReference type="Pfam" id="PF08393">
    <property type="entry name" value="DHC_N2"/>
    <property type="match status" value="1"/>
</dbReference>
<accession>A0AA88YKL8</accession>
<dbReference type="InterPro" id="IPR043157">
    <property type="entry name" value="Dynein_AAA1S"/>
</dbReference>
<dbReference type="Pfam" id="PF03028">
    <property type="entry name" value="Dynein_heavy"/>
    <property type="match status" value="1"/>
</dbReference>
<evidence type="ECO:0000259" key="15">
    <source>
        <dbReference type="Pfam" id="PF03028"/>
    </source>
</evidence>
<dbReference type="PANTHER" id="PTHR46532">
    <property type="entry name" value="MALE FERTILITY FACTOR KL5"/>
    <property type="match status" value="1"/>
</dbReference>
<feature type="domain" description="Dynein heavy chain C-terminal" evidence="25">
    <location>
        <begin position="4280"/>
        <end position="4577"/>
    </location>
</feature>
<comment type="subcellular location">
    <subcellularLocation>
        <location evidence="1">Cytoplasm</location>
        <location evidence="1">Cytoskeleton</location>
        <location evidence="1">Cilium axoneme</location>
    </subcellularLocation>
</comment>
<dbReference type="FunFam" id="3.40.50.300:FF:001221">
    <property type="entry name" value="Axonemal dynein heavy chain 8"/>
    <property type="match status" value="1"/>
</dbReference>
<evidence type="ECO:0000259" key="24">
    <source>
        <dbReference type="Pfam" id="PF18198"/>
    </source>
</evidence>
<dbReference type="Gene3D" id="3.40.50.300">
    <property type="entry name" value="P-loop containing nucleotide triphosphate hydrolases"/>
    <property type="match status" value="5"/>
</dbReference>
<dbReference type="InterPro" id="IPR042228">
    <property type="entry name" value="Dynein_linker_3"/>
</dbReference>
<dbReference type="Pfam" id="PF12774">
    <property type="entry name" value="AAA_6"/>
    <property type="match status" value="1"/>
</dbReference>
<keyword evidence="4" id="KW-0493">Microtubule</keyword>
<dbReference type="SUPFAM" id="SSF52540">
    <property type="entry name" value="P-loop containing nucleoside triphosphate hydrolases"/>
    <property type="match status" value="4"/>
</dbReference>
<dbReference type="FunFam" id="1.20.58.1120:FF:000004">
    <property type="entry name" value="Dynein axonemal heavy chain 5"/>
    <property type="match status" value="1"/>
</dbReference>
<evidence type="ECO:0000259" key="23">
    <source>
        <dbReference type="Pfam" id="PF17857"/>
    </source>
</evidence>
<dbReference type="InterPro" id="IPR041466">
    <property type="entry name" value="Dynein_AAA5_ext"/>
</dbReference>
<dbReference type="Gene3D" id="1.20.1270.280">
    <property type="match status" value="1"/>
</dbReference>
<dbReference type="PANTHER" id="PTHR46532:SF11">
    <property type="entry name" value="DYNEIN AXONEMAL HEAVY CHAIN 12"/>
    <property type="match status" value="1"/>
</dbReference>
<dbReference type="FunFam" id="1.10.472.130:FF:000009">
    <property type="entry name" value="Dynein heavy chain 5, axonemal"/>
    <property type="match status" value="1"/>
</dbReference>
<dbReference type="InterPro" id="IPR041228">
    <property type="entry name" value="Dynein_C"/>
</dbReference>
<dbReference type="Gene3D" id="1.10.8.710">
    <property type="match status" value="1"/>
</dbReference>
<evidence type="ECO:0000259" key="18">
    <source>
        <dbReference type="Pfam" id="PF12774"/>
    </source>
</evidence>
<keyword evidence="10" id="KW-0969">Cilium</keyword>
<dbReference type="FunFam" id="1.20.1270.280:FF:000002">
    <property type="entry name" value="Dynein heavy chain 5, axonemal"/>
    <property type="match status" value="1"/>
</dbReference>
<evidence type="ECO:0000256" key="11">
    <source>
        <dbReference type="ARBA" id="ARBA00023175"/>
    </source>
</evidence>
<evidence type="ECO:0000259" key="16">
    <source>
        <dbReference type="Pfam" id="PF08385"/>
    </source>
</evidence>
<evidence type="ECO:0000259" key="25">
    <source>
        <dbReference type="Pfam" id="PF18199"/>
    </source>
</evidence>
<feature type="non-terminal residue" evidence="27">
    <location>
        <position position="1"/>
    </location>
</feature>
<feature type="domain" description="Dynein heavy chain AAA lid" evidence="24">
    <location>
        <begin position="4134"/>
        <end position="4273"/>
    </location>
</feature>
<dbReference type="FunFam" id="1.10.287.2620:FF:000003">
    <property type="entry name" value="Dynein, axonemal, heavy chain 5"/>
    <property type="match status" value="1"/>
</dbReference>
<evidence type="ECO:0000259" key="22">
    <source>
        <dbReference type="Pfam" id="PF17852"/>
    </source>
</evidence>
<dbReference type="Gene3D" id="1.10.472.130">
    <property type="match status" value="1"/>
</dbReference>
<dbReference type="Pfam" id="PF12775">
    <property type="entry name" value="AAA_7"/>
    <property type="match status" value="1"/>
</dbReference>
<dbReference type="GO" id="GO:0005858">
    <property type="term" value="C:axonemal dynein complex"/>
    <property type="evidence" value="ECO:0007669"/>
    <property type="project" value="TreeGrafter"/>
</dbReference>
<dbReference type="Gene3D" id="1.10.8.720">
    <property type="entry name" value="Region D6 of dynein motor"/>
    <property type="match status" value="1"/>
</dbReference>
<evidence type="ECO:0000256" key="5">
    <source>
        <dbReference type="ARBA" id="ARBA00022737"/>
    </source>
</evidence>